<evidence type="ECO:0000259" key="5">
    <source>
        <dbReference type="Pfam" id="PF03781"/>
    </source>
</evidence>
<dbReference type="EMBL" id="JAVRHT010000046">
    <property type="protein sequence ID" value="MDT0633004.1"/>
    <property type="molecule type" value="Genomic_DNA"/>
</dbReference>
<feature type="compositionally biased region" description="Low complexity" evidence="4">
    <location>
        <begin position="351"/>
        <end position="365"/>
    </location>
</feature>
<accession>A0ABU3BUN7</accession>
<dbReference type="InterPro" id="IPR042095">
    <property type="entry name" value="SUMF_sf"/>
</dbReference>
<protein>
    <submittedName>
        <fullName evidence="7">Ergothioneine biosynthesis protein EgtB</fullName>
    </submittedName>
</protein>
<sequence length="449" mass="49888">MPAAPPAVSTSVSERFAAVRTQTERLCEGLVTEDYVVQSMADVSPTKWHLAHTTWFWETFVLTPHADGYALYDERYPFLFNSYYVQAGERHCRAQRGYLSRPTVEEVFAYRHHVTDAMRRFLDAGGADSDAVAGVIEVGLNHEQQHQELMVTDLKHVFSVNPLRPALRERPLVGAENPGPLGWRPFEAGLHEIGKALGGATAAERFHFDNEGPRHRAFVEAFEIGDRLVTCGEYAEFIADGGYDAAPLWLSLGWAEREARGWAEPFYWERDEDAPLGFSHYTLAGMRPVDPHEPVTHLTYFEADAYARWAGARLPSEAEWEVAARSVWDGSGEAPAPPTAFVEGERFHPNAAASPAGGDGAPSAGDGAGLRQMFGEAWQWTHSQYSPYPGYRPVEGALGEYNGKFMANQFVLRGGSVATPRAHIRPTYRNFFPPEAAWQFTGLRLARSA</sequence>
<dbReference type="NCBIfam" id="TIGR03440">
    <property type="entry name" value="egtB_TIGR03440"/>
    <property type="match status" value="1"/>
</dbReference>
<organism evidence="7 8">
    <name type="scientific">Rubrivirga litoralis</name>
    <dbReference type="NCBI Taxonomy" id="3075598"/>
    <lineage>
        <taxon>Bacteria</taxon>
        <taxon>Pseudomonadati</taxon>
        <taxon>Rhodothermota</taxon>
        <taxon>Rhodothermia</taxon>
        <taxon>Rhodothermales</taxon>
        <taxon>Rubricoccaceae</taxon>
        <taxon>Rubrivirga</taxon>
    </lineage>
</organism>
<dbReference type="Pfam" id="PF12867">
    <property type="entry name" value="DinB_2"/>
    <property type="match status" value="1"/>
</dbReference>
<keyword evidence="2" id="KW-0408">Iron</keyword>
<dbReference type="PANTHER" id="PTHR23150:SF36">
    <property type="entry name" value="HERCYNINE OXYGENASE"/>
    <property type="match status" value="1"/>
</dbReference>
<dbReference type="Gene3D" id="3.90.1580.10">
    <property type="entry name" value="paralog of FGE (formylglycine-generating enzyme)"/>
    <property type="match status" value="1"/>
</dbReference>
<dbReference type="InterPro" id="IPR016187">
    <property type="entry name" value="CTDL_fold"/>
</dbReference>
<gene>
    <name evidence="7" type="primary">egtB</name>
    <name evidence="7" type="ORF">RM540_14700</name>
</gene>
<dbReference type="Pfam" id="PF03781">
    <property type="entry name" value="FGE-sulfatase"/>
    <property type="match status" value="1"/>
</dbReference>
<feature type="region of interest" description="Disordered" evidence="4">
    <location>
        <begin position="349"/>
        <end position="368"/>
    </location>
</feature>
<evidence type="ECO:0000313" key="7">
    <source>
        <dbReference type="EMBL" id="MDT0633004.1"/>
    </source>
</evidence>
<comment type="caution">
    <text evidence="7">The sequence shown here is derived from an EMBL/GenBank/DDBJ whole genome shotgun (WGS) entry which is preliminary data.</text>
</comment>
<name>A0ABU3BUN7_9BACT</name>
<keyword evidence="8" id="KW-1185">Reference proteome</keyword>
<dbReference type="RefSeq" id="WP_311665462.1">
    <property type="nucleotide sequence ID" value="NZ_JAVRHT010000046.1"/>
</dbReference>
<reference evidence="7 8" key="1">
    <citation type="submission" date="2023-09" db="EMBL/GenBank/DDBJ databases">
        <authorList>
            <person name="Rey-Velasco X."/>
        </authorList>
    </citation>
    <scope>NUCLEOTIDE SEQUENCE [LARGE SCALE GENOMIC DNA]</scope>
    <source>
        <strain evidence="7 8">F394</strain>
    </source>
</reference>
<evidence type="ECO:0000256" key="3">
    <source>
        <dbReference type="ARBA" id="ARBA00037882"/>
    </source>
</evidence>
<dbReference type="Proteomes" id="UP001267426">
    <property type="component" value="Unassembled WGS sequence"/>
</dbReference>
<evidence type="ECO:0000256" key="1">
    <source>
        <dbReference type="ARBA" id="ARBA00023002"/>
    </source>
</evidence>
<comment type="pathway">
    <text evidence="3">Amino-acid biosynthesis; ergothioneine biosynthesis.</text>
</comment>
<evidence type="ECO:0000313" key="8">
    <source>
        <dbReference type="Proteomes" id="UP001267426"/>
    </source>
</evidence>
<keyword evidence="1" id="KW-0560">Oxidoreductase</keyword>
<dbReference type="InterPro" id="IPR005532">
    <property type="entry name" value="SUMF_dom"/>
</dbReference>
<evidence type="ECO:0000256" key="2">
    <source>
        <dbReference type="ARBA" id="ARBA00023004"/>
    </source>
</evidence>
<dbReference type="SUPFAM" id="SSF56436">
    <property type="entry name" value="C-type lectin-like"/>
    <property type="match status" value="1"/>
</dbReference>
<feature type="domain" description="Sulfatase-modifying factor enzyme-like" evidence="5">
    <location>
        <begin position="194"/>
        <end position="447"/>
    </location>
</feature>
<evidence type="ECO:0000259" key="6">
    <source>
        <dbReference type="Pfam" id="PF12867"/>
    </source>
</evidence>
<feature type="domain" description="DinB-like" evidence="6">
    <location>
        <begin position="16"/>
        <end position="150"/>
    </location>
</feature>
<proteinExistence type="predicted"/>
<evidence type="ECO:0000256" key="4">
    <source>
        <dbReference type="SAM" id="MobiDB-lite"/>
    </source>
</evidence>
<dbReference type="InterPro" id="IPR051043">
    <property type="entry name" value="Sulfatase_Mod_Factor_Kinase"/>
</dbReference>
<dbReference type="InterPro" id="IPR017806">
    <property type="entry name" value="EgtB"/>
</dbReference>
<dbReference type="InterPro" id="IPR024775">
    <property type="entry name" value="DinB-like"/>
</dbReference>
<dbReference type="PANTHER" id="PTHR23150">
    <property type="entry name" value="SULFATASE MODIFYING FACTOR 1, 2"/>
    <property type="match status" value="1"/>
</dbReference>